<dbReference type="AlphaFoldDB" id="A0A3P8XGH8"/>
<comment type="subcellular location">
    <subcellularLocation>
        <location evidence="1">Cytoplasm</location>
    </subcellularLocation>
</comment>
<dbReference type="SUPFAM" id="SSF111126">
    <property type="entry name" value="Ligand-binding domain in the NO signalling and Golgi transport"/>
    <property type="match status" value="1"/>
</dbReference>
<dbReference type="InterPro" id="IPR038158">
    <property type="entry name" value="H-NOX_domain_sf"/>
</dbReference>
<proteinExistence type="predicted"/>
<feature type="region of interest" description="Disordered" evidence="8">
    <location>
        <begin position="440"/>
        <end position="463"/>
    </location>
</feature>
<evidence type="ECO:0000256" key="5">
    <source>
        <dbReference type="ARBA" id="ARBA00023134"/>
    </source>
</evidence>
<dbReference type="FunCoup" id="A0A3P8XGH8">
    <property type="interactions" value="249"/>
</dbReference>
<evidence type="ECO:0000313" key="10">
    <source>
        <dbReference type="Ensembl" id="ENSELUP00000003692.3"/>
    </source>
</evidence>
<dbReference type="GeneTree" id="ENSGT00940000162114"/>
<dbReference type="Gene3D" id="3.90.1520.10">
    <property type="entry name" value="H-NOX domain"/>
    <property type="match status" value="1"/>
</dbReference>
<dbReference type="Pfam" id="PF07701">
    <property type="entry name" value="HNOBA"/>
    <property type="match status" value="1"/>
</dbReference>
<evidence type="ECO:0000256" key="6">
    <source>
        <dbReference type="ARBA" id="ARBA00023239"/>
    </source>
</evidence>
<dbReference type="PANTHER" id="PTHR45655">
    <property type="entry name" value="GUANYLATE CYCLASE SOLUBLE SUBUNIT BETA-2"/>
    <property type="match status" value="1"/>
</dbReference>
<dbReference type="Pfam" id="PF07700">
    <property type="entry name" value="HNOB"/>
    <property type="match status" value="1"/>
</dbReference>
<dbReference type="GO" id="GO:0005525">
    <property type="term" value="F:GTP binding"/>
    <property type="evidence" value="ECO:0007669"/>
    <property type="project" value="UniProtKB-KW"/>
</dbReference>
<dbReference type="CDD" id="cd07302">
    <property type="entry name" value="CHD"/>
    <property type="match status" value="1"/>
</dbReference>
<dbReference type="PANTHER" id="PTHR45655:SF17">
    <property type="entry name" value="GUANYLATE CYCLASE SOLUBLE SUBUNIT BETA-2"/>
    <property type="match status" value="1"/>
</dbReference>
<evidence type="ECO:0000256" key="1">
    <source>
        <dbReference type="ARBA" id="ARBA00004496"/>
    </source>
</evidence>
<dbReference type="GO" id="GO:0020037">
    <property type="term" value="F:heme binding"/>
    <property type="evidence" value="ECO:0007669"/>
    <property type="project" value="InterPro"/>
</dbReference>
<dbReference type="Proteomes" id="UP000265140">
    <property type="component" value="Chromosome 22"/>
</dbReference>
<evidence type="ECO:0000256" key="2">
    <source>
        <dbReference type="ARBA" id="ARBA00012202"/>
    </source>
</evidence>
<dbReference type="InterPro" id="IPR042463">
    <property type="entry name" value="HNOB_dom_associated_sf"/>
</dbReference>
<keyword evidence="4" id="KW-0547">Nucleotide-binding</keyword>
<sequence length="463" mass="52383">MTFVIYDDVMTMRLVREACKMLDLPSEAVLKLFGEYFFSFCKMAGYDTMLHMLGGNLVEFIENLDSLHSYLALSYQEMNAPSFHVEKRDDGRMLLHYYSDWKSLYHIVPGIVSAVAKGLFDTEVSMTILNQSHVVFLISQSIRGLKRDFCHERGINELWIEEQAFCNAFPFHIVFGKDVRPSLQLTNNGTSHYLGCCQMVWMETLGCMMYLCYPKLRSLQELEEKGLHISDMARHDTNQDLILLNQQRLELGILSLHLEAERKKTETLLYAMLPRHVANQLKEGKKVEAGMLFQVCTILFSDVVTFTNIQNVNMLNSMYSKFDCLTSVHDVYKVETIGDAYMVVGGVPIPADSHAERVANFALGMHIAARKVSNPVTGQRIQVTSETKLSVCALNVSVRAQCVCGHSMCAPGPDSSRSAHRPSALEDKGFEIMERGQIQVKGKGTMKEEEEERGCNWVYSNAS</sequence>
<reference evidence="10" key="4">
    <citation type="submission" date="2025-09" db="UniProtKB">
        <authorList>
            <consortium name="Ensembl"/>
        </authorList>
    </citation>
    <scope>IDENTIFICATION</scope>
</reference>
<evidence type="ECO:0000259" key="9">
    <source>
        <dbReference type="PROSITE" id="PS50125"/>
    </source>
</evidence>
<reference evidence="11" key="1">
    <citation type="journal article" date="2014" name="PLoS ONE">
        <title>The genome and linkage map of the northern pike (Esox lucius): conserved synteny revealed between the salmonid sister group and the Neoteleostei.</title>
        <authorList>
            <person name="Rondeau E.B."/>
            <person name="Minkley D.R."/>
            <person name="Leong J.S."/>
            <person name="Messmer A.M."/>
            <person name="Jantzen J.R."/>
            <person name="von Schalburg K.R."/>
            <person name="Lemon C."/>
            <person name="Bird N.H."/>
            <person name="Koop B.F."/>
        </authorList>
    </citation>
    <scope>NUCLEOTIDE SEQUENCE</scope>
</reference>
<organism evidence="10 11">
    <name type="scientific">Esox lucius</name>
    <name type="common">Northern pike</name>
    <dbReference type="NCBI Taxonomy" id="8010"/>
    <lineage>
        <taxon>Eukaryota</taxon>
        <taxon>Metazoa</taxon>
        <taxon>Chordata</taxon>
        <taxon>Craniata</taxon>
        <taxon>Vertebrata</taxon>
        <taxon>Euteleostomi</taxon>
        <taxon>Actinopterygii</taxon>
        <taxon>Neopterygii</taxon>
        <taxon>Teleostei</taxon>
        <taxon>Protacanthopterygii</taxon>
        <taxon>Esociformes</taxon>
        <taxon>Esocidae</taxon>
        <taxon>Esox</taxon>
    </lineage>
</organism>
<dbReference type="GO" id="GO:0004383">
    <property type="term" value="F:guanylate cyclase activity"/>
    <property type="evidence" value="ECO:0007669"/>
    <property type="project" value="UniProtKB-EC"/>
</dbReference>
<dbReference type="OMA" id="INELWIE"/>
<name>A0A3P8XGH8_ESOLU</name>
<dbReference type="Ensembl" id="ENSELUT00000013598.3">
    <property type="protein sequence ID" value="ENSELUP00000003692.3"/>
    <property type="gene ID" value="ENSELUG00000001490.3"/>
</dbReference>
<dbReference type="Gene3D" id="6.10.250.780">
    <property type="match status" value="1"/>
</dbReference>
<dbReference type="InterPro" id="IPR011645">
    <property type="entry name" value="HNOB_dom_associated"/>
</dbReference>
<protein>
    <recommendedName>
        <fullName evidence="2">guanylate cyclase</fullName>
        <ecNumber evidence="2">4.6.1.2</ecNumber>
    </recommendedName>
</protein>
<dbReference type="InterPro" id="IPR001054">
    <property type="entry name" value="A/G_cyclase"/>
</dbReference>
<accession>A0A3P8XGH8</accession>
<evidence type="ECO:0000256" key="7">
    <source>
        <dbReference type="ARBA" id="ARBA00023293"/>
    </source>
</evidence>
<feature type="domain" description="Guanylate cyclase" evidence="9">
    <location>
        <begin position="297"/>
        <end position="365"/>
    </location>
</feature>
<dbReference type="InterPro" id="IPR029787">
    <property type="entry name" value="Nucleotide_cyclase"/>
</dbReference>
<reference evidence="10" key="2">
    <citation type="submission" date="2020-02" db="EMBL/GenBank/DDBJ databases">
        <title>Esox lucius (northern pike) genome, fEsoLuc1, primary haplotype.</title>
        <authorList>
            <person name="Myers G."/>
            <person name="Karagic N."/>
            <person name="Meyer A."/>
            <person name="Pippel M."/>
            <person name="Reichard M."/>
            <person name="Winkler S."/>
            <person name="Tracey A."/>
            <person name="Sims Y."/>
            <person name="Howe K."/>
            <person name="Rhie A."/>
            <person name="Formenti G."/>
            <person name="Durbin R."/>
            <person name="Fedrigo O."/>
            <person name="Jarvis E.D."/>
        </authorList>
    </citation>
    <scope>NUCLEOTIDE SEQUENCE [LARGE SCALE GENOMIC DNA]</scope>
</reference>
<evidence type="ECO:0000256" key="3">
    <source>
        <dbReference type="ARBA" id="ARBA00022490"/>
    </source>
</evidence>
<dbReference type="Gene3D" id="3.30.70.1230">
    <property type="entry name" value="Nucleotide cyclase"/>
    <property type="match status" value="1"/>
</dbReference>
<reference evidence="10" key="3">
    <citation type="submission" date="2025-08" db="UniProtKB">
        <authorList>
            <consortium name="Ensembl"/>
        </authorList>
    </citation>
    <scope>IDENTIFICATION</scope>
</reference>
<dbReference type="InParanoid" id="A0A3P8XGH8"/>
<keyword evidence="7" id="KW-0141">cGMP biosynthesis</keyword>
<evidence type="ECO:0000256" key="4">
    <source>
        <dbReference type="ARBA" id="ARBA00022741"/>
    </source>
</evidence>
<evidence type="ECO:0000313" key="11">
    <source>
        <dbReference type="Proteomes" id="UP000265140"/>
    </source>
</evidence>
<keyword evidence="11" id="KW-1185">Reference proteome</keyword>
<dbReference type="InterPro" id="IPR024096">
    <property type="entry name" value="NO_sig/Golgi_transp_ligand-bd"/>
</dbReference>
<dbReference type="Pfam" id="PF00211">
    <property type="entry name" value="Guanylate_cyc"/>
    <property type="match status" value="1"/>
</dbReference>
<keyword evidence="6" id="KW-0456">Lyase</keyword>
<dbReference type="GO" id="GO:0008074">
    <property type="term" value="C:guanylate cyclase complex, soluble"/>
    <property type="evidence" value="ECO:0007669"/>
    <property type="project" value="TreeGrafter"/>
</dbReference>
<dbReference type="GO" id="GO:0019934">
    <property type="term" value="P:cGMP-mediated signaling"/>
    <property type="evidence" value="ECO:0007669"/>
    <property type="project" value="TreeGrafter"/>
</dbReference>
<dbReference type="SMART" id="SM00044">
    <property type="entry name" value="CYCc"/>
    <property type="match status" value="1"/>
</dbReference>
<keyword evidence="5" id="KW-0342">GTP-binding</keyword>
<dbReference type="InterPro" id="IPR011644">
    <property type="entry name" value="Heme_NO-bd"/>
</dbReference>
<dbReference type="PROSITE" id="PS50125">
    <property type="entry name" value="GUANYLATE_CYCLASE_2"/>
    <property type="match status" value="1"/>
</dbReference>
<dbReference type="GO" id="GO:0070482">
    <property type="term" value="P:response to oxygen levels"/>
    <property type="evidence" value="ECO:0007669"/>
    <property type="project" value="TreeGrafter"/>
</dbReference>
<dbReference type="STRING" id="8010.ENSELUP00000003692"/>
<dbReference type="Gene3D" id="3.30.450.260">
    <property type="entry name" value="Haem NO binding associated domain"/>
    <property type="match status" value="1"/>
</dbReference>
<keyword evidence="3" id="KW-0963">Cytoplasm</keyword>
<dbReference type="SUPFAM" id="SSF55073">
    <property type="entry name" value="Nucleotide cyclase"/>
    <property type="match status" value="1"/>
</dbReference>
<dbReference type="EC" id="4.6.1.2" evidence="2"/>
<evidence type="ECO:0000256" key="8">
    <source>
        <dbReference type="SAM" id="MobiDB-lite"/>
    </source>
</evidence>